<sequence>MSQGEVSSVSSTVPSTPLEDDWMSVRDPSKRRKIQNRIAQRRFREKVRQQREEAERVAENERMASGAYKPPDPEDIDDSNESGLPWGSLNIRHVIETGRSKEQNSRDTSVYAAASKAGGSSRVPGLHLIAEYARGSPSWLAWRSRLNQTLQSQE</sequence>
<feature type="compositionally biased region" description="Low complexity" evidence="1">
    <location>
        <begin position="1"/>
        <end position="17"/>
    </location>
</feature>
<feature type="compositionally biased region" description="Basic and acidic residues" evidence="1">
    <location>
        <begin position="46"/>
        <end position="62"/>
    </location>
</feature>
<dbReference type="AlphaFoldDB" id="A0AAQ3M2R4"/>
<feature type="domain" description="BZIP" evidence="2">
    <location>
        <begin position="31"/>
        <end position="46"/>
    </location>
</feature>
<feature type="compositionally biased region" description="Basic residues" evidence="1">
    <location>
        <begin position="29"/>
        <end position="45"/>
    </location>
</feature>
<accession>A0AAQ3M2R4</accession>
<dbReference type="PROSITE" id="PS00036">
    <property type="entry name" value="BZIP_BASIC"/>
    <property type="match status" value="1"/>
</dbReference>
<gene>
    <name evidence="3" type="ORF">R9X50_00160600</name>
</gene>
<feature type="region of interest" description="Disordered" evidence="1">
    <location>
        <begin position="1"/>
        <end position="85"/>
    </location>
</feature>
<organism evidence="3 4">
    <name type="scientific">Acrodontium crateriforme</name>
    <dbReference type="NCBI Taxonomy" id="150365"/>
    <lineage>
        <taxon>Eukaryota</taxon>
        <taxon>Fungi</taxon>
        <taxon>Dikarya</taxon>
        <taxon>Ascomycota</taxon>
        <taxon>Pezizomycotina</taxon>
        <taxon>Dothideomycetes</taxon>
        <taxon>Dothideomycetidae</taxon>
        <taxon>Mycosphaerellales</taxon>
        <taxon>Teratosphaeriaceae</taxon>
        <taxon>Acrodontium</taxon>
    </lineage>
</organism>
<dbReference type="EMBL" id="CP138581">
    <property type="protein sequence ID" value="WPG98810.1"/>
    <property type="molecule type" value="Genomic_DNA"/>
</dbReference>
<dbReference type="PANTHER" id="PTHR39607:SF2">
    <property type="entry name" value="BZIP DOMAIN-CONTAINING PROTEIN"/>
    <property type="match status" value="1"/>
</dbReference>
<reference evidence="3 4" key="1">
    <citation type="submission" date="2023-11" db="EMBL/GenBank/DDBJ databases">
        <title>An acidophilic fungus is an integral part of prey digestion in a carnivorous sundew plant.</title>
        <authorList>
            <person name="Tsai I.J."/>
        </authorList>
    </citation>
    <scope>NUCLEOTIDE SEQUENCE [LARGE SCALE GENOMIC DNA]</scope>
    <source>
        <strain evidence="3">169a</strain>
    </source>
</reference>
<evidence type="ECO:0000259" key="2">
    <source>
        <dbReference type="PROSITE" id="PS00036"/>
    </source>
</evidence>
<name>A0AAQ3M2R4_9PEZI</name>
<evidence type="ECO:0000256" key="1">
    <source>
        <dbReference type="SAM" id="MobiDB-lite"/>
    </source>
</evidence>
<keyword evidence="4" id="KW-1185">Reference proteome</keyword>
<dbReference type="GO" id="GO:0003700">
    <property type="term" value="F:DNA-binding transcription factor activity"/>
    <property type="evidence" value="ECO:0007669"/>
    <property type="project" value="InterPro"/>
</dbReference>
<dbReference type="PANTHER" id="PTHR39607">
    <property type="entry name" value="XANTHOCILLIN BIOSYNTHESIS CLUSTER TRANSCRIPTION FACTOR XANC-RELATED"/>
    <property type="match status" value="1"/>
</dbReference>
<feature type="region of interest" description="Disordered" evidence="1">
    <location>
        <begin position="97"/>
        <end position="122"/>
    </location>
</feature>
<evidence type="ECO:0000313" key="4">
    <source>
        <dbReference type="Proteomes" id="UP001303373"/>
    </source>
</evidence>
<dbReference type="Gene3D" id="1.20.5.170">
    <property type="match status" value="1"/>
</dbReference>
<dbReference type="InterPro" id="IPR004827">
    <property type="entry name" value="bZIP"/>
</dbReference>
<proteinExistence type="predicted"/>
<dbReference type="InterPro" id="IPR052635">
    <property type="entry name" value="Sec_Metab_Biosynth_Reg"/>
</dbReference>
<evidence type="ECO:0000313" key="3">
    <source>
        <dbReference type="EMBL" id="WPG98810.1"/>
    </source>
</evidence>
<protein>
    <recommendedName>
        <fullName evidence="2">BZIP domain-containing protein</fullName>
    </recommendedName>
</protein>
<dbReference type="Proteomes" id="UP001303373">
    <property type="component" value="Chromosome 2"/>
</dbReference>